<keyword evidence="1" id="KW-0732">Signal</keyword>
<name>A0AAI9I0F1_PROST</name>
<comment type="caution">
    <text evidence="2">The sequence shown here is derived from an EMBL/GenBank/DDBJ whole genome shotgun (WGS) entry which is preliminary data.</text>
</comment>
<reference evidence="2" key="1">
    <citation type="submission" date="2024-02" db="EMBL/GenBank/DDBJ databases">
        <authorList>
            <consortium name="Clinical and Environmental Microbiology Branch: Whole genome sequencing antimicrobial resistance pathogens in the healthcare setting"/>
        </authorList>
    </citation>
    <scope>NUCLEOTIDE SEQUENCE</scope>
    <source>
        <strain evidence="2">2020GO-00142</strain>
    </source>
</reference>
<evidence type="ECO:0000313" key="2">
    <source>
        <dbReference type="EMBL" id="EMP9433310.1"/>
    </source>
</evidence>
<evidence type="ECO:0000256" key="1">
    <source>
        <dbReference type="SAM" id="SignalP"/>
    </source>
</evidence>
<dbReference type="AlphaFoldDB" id="A0AAI9I0F1"/>
<sequence>MAMHKIKINLCLIFPLILSFDAFADSRVDFGPRPYRNAVVSNGGTGQITFITYNRPGTGLTTSVRVGLEVFGYIPNRGNYTAYYERLSTNECNGRLGSRAAAINTITNLMNNRINIPAISFGDPLNLELMENINVEFIYGCYDAINRASAGLGRNSRNGEIEIINPPNQKSICTLNDQLLNFNFLSNALDVNSAKQNRNLAINCTSGNARDYTLKLISSKVDTNGNLSFGNGVAAKIALNDINVSANGSGIALNSLKTININVTASLTGVALSSGESSASGVLVLEAN</sequence>
<feature type="chain" id="PRO_5042534913" description="Adhesin" evidence="1">
    <location>
        <begin position="25"/>
        <end position="288"/>
    </location>
</feature>
<dbReference type="GO" id="GO:0007155">
    <property type="term" value="P:cell adhesion"/>
    <property type="evidence" value="ECO:0007669"/>
    <property type="project" value="InterPro"/>
</dbReference>
<dbReference type="EMBL" id="AAZDVE040000016">
    <property type="protein sequence ID" value="EMP9433310.1"/>
    <property type="molecule type" value="Genomic_DNA"/>
</dbReference>
<organism evidence="2">
    <name type="scientific">Providencia stuartii</name>
    <dbReference type="NCBI Taxonomy" id="588"/>
    <lineage>
        <taxon>Bacteria</taxon>
        <taxon>Pseudomonadati</taxon>
        <taxon>Pseudomonadota</taxon>
        <taxon>Gammaproteobacteria</taxon>
        <taxon>Enterobacterales</taxon>
        <taxon>Morganellaceae</taxon>
        <taxon>Providencia</taxon>
    </lineage>
</organism>
<proteinExistence type="predicted"/>
<accession>A0AAI9I0F1</accession>
<gene>
    <name evidence="2" type="ORF">JRA39_002376</name>
</gene>
<evidence type="ECO:0008006" key="3">
    <source>
        <dbReference type="Google" id="ProtNLM"/>
    </source>
</evidence>
<dbReference type="Gene3D" id="2.60.40.1090">
    <property type="entry name" value="Fimbrial-type adhesion domain"/>
    <property type="match status" value="1"/>
</dbReference>
<feature type="signal peptide" evidence="1">
    <location>
        <begin position="1"/>
        <end position="24"/>
    </location>
</feature>
<protein>
    <recommendedName>
        <fullName evidence="3">Adhesin</fullName>
    </recommendedName>
</protein>
<dbReference type="InterPro" id="IPR036937">
    <property type="entry name" value="Adhesion_dom_fimbrial_sf"/>
</dbReference>
<dbReference type="GO" id="GO:0009289">
    <property type="term" value="C:pilus"/>
    <property type="evidence" value="ECO:0007669"/>
    <property type="project" value="InterPro"/>
</dbReference>